<dbReference type="GO" id="GO:0030036">
    <property type="term" value="P:actin cytoskeleton organization"/>
    <property type="evidence" value="ECO:0007669"/>
    <property type="project" value="TreeGrafter"/>
</dbReference>
<comment type="caution">
    <text evidence="6">The sequence shown here is derived from an EMBL/GenBank/DDBJ whole genome shotgun (WGS) entry which is preliminary data.</text>
</comment>
<sequence length="264" mass="29513">MGEDDEPVDIAACLQWAGAMPLRVRECRVLCRDDCTLSSWSKFTECHECGGWRSRKRSLTALEPPALRTSPTGGTVGRGNTNGRGMISGRSKKREKCQRMELYPLVETEACPCAEFLSQPYGNWSDCILLDAQMHSPLQGWRAFREVKECGQGIRYRAMACADQEDRLVDPTLCSSTGYMEEVCHIPCPLDCKLSDWSAWTGCSAPCGSGVKVRFKWLREKAFNGGRPCPKLDLKNQKTDESFNNKVAASEATEIYHSVIHQES</sequence>
<keyword evidence="1" id="KW-0732">Signal</keyword>
<gene>
    <name evidence="6" type="ORF">SKAU_G00238750</name>
</gene>
<name>A0A9Q1F751_SYNKA</name>
<reference evidence="6" key="1">
    <citation type="journal article" date="2023" name="Science">
        <title>Genome structures resolve the early diversification of teleost fishes.</title>
        <authorList>
            <person name="Parey E."/>
            <person name="Louis A."/>
            <person name="Montfort J."/>
            <person name="Bouchez O."/>
            <person name="Roques C."/>
            <person name="Iampietro C."/>
            <person name="Lluch J."/>
            <person name="Castinel A."/>
            <person name="Donnadieu C."/>
            <person name="Desvignes T."/>
            <person name="Floi Bucao C."/>
            <person name="Jouanno E."/>
            <person name="Wen M."/>
            <person name="Mejri S."/>
            <person name="Dirks R."/>
            <person name="Jansen H."/>
            <person name="Henkel C."/>
            <person name="Chen W.J."/>
            <person name="Zahm M."/>
            <person name="Cabau C."/>
            <person name="Klopp C."/>
            <person name="Thompson A.W."/>
            <person name="Robinson-Rechavi M."/>
            <person name="Braasch I."/>
            <person name="Lecointre G."/>
            <person name="Bobe J."/>
            <person name="Postlethwait J.H."/>
            <person name="Berthelot C."/>
            <person name="Roest Crollius H."/>
            <person name="Guiguen Y."/>
        </authorList>
    </citation>
    <scope>NUCLEOTIDE SEQUENCE</scope>
    <source>
        <strain evidence="6">WJC10195</strain>
    </source>
</reference>
<dbReference type="OrthoDB" id="5814848at2759"/>
<evidence type="ECO:0000256" key="3">
    <source>
        <dbReference type="ARBA" id="ARBA00023180"/>
    </source>
</evidence>
<evidence type="ECO:0000256" key="4">
    <source>
        <dbReference type="SAM" id="MobiDB-lite"/>
    </source>
</evidence>
<dbReference type="FunFam" id="2.20.100.10:FF:000015">
    <property type="entry name" value="Thrombospondin, type I, domain containing 7A"/>
    <property type="match status" value="1"/>
</dbReference>
<evidence type="ECO:0000256" key="2">
    <source>
        <dbReference type="ARBA" id="ARBA00023157"/>
    </source>
</evidence>
<dbReference type="PANTHER" id="PTHR11311">
    <property type="entry name" value="SPONDIN"/>
    <property type="match status" value="1"/>
</dbReference>
<dbReference type="InterPro" id="IPR044004">
    <property type="entry name" value="TSP1_spondin_dom"/>
</dbReference>
<dbReference type="EMBL" id="JAINUF010000008">
    <property type="protein sequence ID" value="KAJ8352399.1"/>
    <property type="molecule type" value="Genomic_DNA"/>
</dbReference>
<dbReference type="GO" id="GO:0005886">
    <property type="term" value="C:plasma membrane"/>
    <property type="evidence" value="ECO:0007669"/>
    <property type="project" value="TreeGrafter"/>
</dbReference>
<proteinExistence type="predicted"/>
<organism evidence="6 7">
    <name type="scientific">Synaphobranchus kaupii</name>
    <name type="common">Kaup's arrowtooth eel</name>
    <dbReference type="NCBI Taxonomy" id="118154"/>
    <lineage>
        <taxon>Eukaryota</taxon>
        <taxon>Metazoa</taxon>
        <taxon>Chordata</taxon>
        <taxon>Craniata</taxon>
        <taxon>Vertebrata</taxon>
        <taxon>Euteleostomi</taxon>
        <taxon>Actinopterygii</taxon>
        <taxon>Neopterygii</taxon>
        <taxon>Teleostei</taxon>
        <taxon>Anguilliformes</taxon>
        <taxon>Synaphobranchidae</taxon>
        <taxon>Synaphobranchus</taxon>
    </lineage>
</organism>
<protein>
    <recommendedName>
        <fullName evidence="5">Spondin-like TSP1 domain-containing protein</fullName>
    </recommendedName>
</protein>
<dbReference type="Pfam" id="PF19028">
    <property type="entry name" value="TSP1_spondin"/>
    <property type="match status" value="1"/>
</dbReference>
<dbReference type="Gene3D" id="2.20.100.10">
    <property type="entry name" value="Thrombospondin type-1 (TSP1) repeat"/>
    <property type="match status" value="1"/>
</dbReference>
<evidence type="ECO:0000313" key="7">
    <source>
        <dbReference type="Proteomes" id="UP001152622"/>
    </source>
</evidence>
<dbReference type="PROSITE" id="PS50092">
    <property type="entry name" value="TSP1"/>
    <property type="match status" value="1"/>
</dbReference>
<keyword evidence="2" id="KW-1015">Disulfide bond</keyword>
<dbReference type="AlphaFoldDB" id="A0A9Q1F751"/>
<accession>A0A9Q1F751</accession>
<keyword evidence="3" id="KW-0325">Glycoprotein</keyword>
<feature type="domain" description="Spondin-like TSP1" evidence="5">
    <location>
        <begin position="192"/>
        <end position="237"/>
    </location>
</feature>
<dbReference type="Proteomes" id="UP001152622">
    <property type="component" value="Chromosome 8"/>
</dbReference>
<dbReference type="SMART" id="SM00209">
    <property type="entry name" value="TSP1"/>
    <property type="match status" value="2"/>
</dbReference>
<dbReference type="SUPFAM" id="SSF82895">
    <property type="entry name" value="TSP-1 type 1 repeat"/>
    <property type="match status" value="1"/>
</dbReference>
<dbReference type="InterPro" id="IPR036383">
    <property type="entry name" value="TSP1_rpt_sf"/>
</dbReference>
<dbReference type="InterPro" id="IPR051418">
    <property type="entry name" value="Spondin/Thrombospondin_T1"/>
</dbReference>
<dbReference type="PANTHER" id="PTHR11311:SF7">
    <property type="entry name" value="THROMBOSPONDIN TYPE-1 DOMAIN-CONTAINING PROTEIN 7B"/>
    <property type="match status" value="1"/>
</dbReference>
<evidence type="ECO:0000256" key="1">
    <source>
        <dbReference type="ARBA" id="ARBA00022729"/>
    </source>
</evidence>
<feature type="region of interest" description="Disordered" evidence="4">
    <location>
        <begin position="63"/>
        <end position="93"/>
    </location>
</feature>
<evidence type="ECO:0000259" key="5">
    <source>
        <dbReference type="Pfam" id="PF19028"/>
    </source>
</evidence>
<evidence type="ECO:0000313" key="6">
    <source>
        <dbReference type="EMBL" id="KAJ8352399.1"/>
    </source>
</evidence>
<keyword evidence="7" id="KW-1185">Reference proteome</keyword>
<dbReference type="InterPro" id="IPR000884">
    <property type="entry name" value="TSP1_rpt"/>
</dbReference>